<dbReference type="AlphaFoldDB" id="D4D0Z2"/>
<dbReference type="GeneID" id="9580560"/>
<dbReference type="HOGENOM" id="CLU_1612008_0_0_1"/>
<dbReference type="Proteomes" id="UP000008383">
    <property type="component" value="Unassembled WGS sequence"/>
</dbReference>
<keyword evidence="3" id="KW-1185">Reference proteome</keyword>
<dbReference type="EMBL" id="ACYE01000048">
    <property type="protein sequence ID" value="EFE44469.1"/>
    <property type="molecule type" value="Genomic_DNA"/>
</dbReference>
<dbReference type="RefSeq" id="XP_003025080.1">
    <property type="nucleotide sequence ID" value="XM_003025034.1"/>
</dbReference>
<comment type="caution">
    <text evidence="2">The sequence shown here is derived from an EMBL/GenBank/DDBJ whole genome shotgun (WGS) entry which is preliminary data.</text>
</comment>
<protein>
    <submittedName>
        <fullName evidence="2">Uncharacterized protein</fullName>
    </submittedName>
</protein>
<name>D4D0Z2_TRIVH</name>
<organism evidence="2 3">
    <name type="scientific">Trichophyton verrucosum (strain HKI 0517)</name>
    <dbReference type="NCBI Taxonomy" id="663202"/>
    <lineage>
        <taxon>Eukaryota</taxon>
        <taxon>Fungi</taxon>
        <taxon>Dikarya</taxon>
        <taxon>Ascomycota</taxon>
        <taxon>Pezizomycotina</taxon>
        <taxon>Eurotiomycetes</taxon>
        <taxon>Eurotiomycetidae</taxon>
        <taxon>Onygenales</taxon>
        <taxon>Arthrodermataceae</taxon>
        <taxon>Trichophyton</taxon>
    </lineage>
</organism>
<gene>
    <name evidence="2" type="ORF">TRV_00738</name>
</gene>
<feature type="region of interest" description="Disordered" evidence="1">
    <location>
        <begin position="145"/>
        <end position="165"/>
    </location>
</feature>
<reference evidence="3" key="1">
    <citation type="journal article" date="2011" name="Genome Biol.">
        <title>Comparative and functional genomics provide insights into the pathogenicity of dermatophytic fungi.</title>
        <authorList>
            <person name="Burmester A."/>
            <person name="Shelest E."/>
            <person name="Gloeckner G."/>
            <person name="Heddergott C."/>
            <person name="Schindler S."/>
            <person name="Staib P."/>
            <person name="Heidel A."/>
            <person name="Felder M."/>
            <person name="Petzold A."/>
            <person name="Szafranski K."/>
            <person name="Feuermann M."/>
            <person name="Pedruzzi I."/>
            <person name="Priebe S."/>
            <person name="Groth M."/>
            <person name="Winkler R."/>
            <person name="Li W."/>
            <person name="Kniemeyer O."/>
            <person name="Schroeckh V."/>
            <person name="Hertweck C."/>
            <person name="Hube B."/>
            <person name="White T.C."/>
            <person name="Platzer M."/>
            <person name="Guthke R."/>
            <person name="Heitman J."/>
            <person name="Woestemeyer J."/>
            <person name="Zipfel P.F."/>
            <person name="Monod M."/>
            <person name="Brakhage A.A."/>
        </authorList>
    </citation>
    <scope>NUCLEOTIDE SEQUENCE [LARGE SCALE GENOMIC DNA]</scope>
    <source>
        <strain evidence="3">HKI 0517</strain>
    </source>
</reference>
<sequence>MKDSLTLEYKYPLLSLFDSFLFHTFCHNSKQITSYSTLISSIYQIPNALQFHSVTMSGQVIGRAYNYVTKKFMNIVLASRGPGWVRAVDIVPDTLKAEMANRVKQESESGKLFGPQQLGVIDEIEIQEVFHPSPEDPVEHITVNGNGNGEHVTRKHIARDPAKQK</sequence>
<evidence type="ECO:0000256" key="1">
    <source>
        <dbReference type="SAM" id="MobiDB-lite"/>
    </source>
</evidence>
<evidence type="ECO:0000313" key="3">
    <source>
        <dbReference type="Proteomes" id="UP000008383"/>
    </source>
</evidence>
<evidence type="ECO:0000313" key="2">
    <source>
        <dbReference type="EMBL" id="EFE44469.1"/>
    </source>
</evidence>
<proteinExistence type="predicted"/>
<dbReference type="KEGG" id="tve:TRV_00738"/>
<accession>D4D0Z2</accession>